<dbReference type="AlphaFoldDB" id="A0A0V7ZP42"/>
<evidence type="ECO:0000256" key="1">
    <source>
        <dbReference type="SAM" id="Phobius"/>
    </source>
</evidence>
<name>A0A0V7ZP42_9CYAN</name>
<dbReference type="SUPFAM" id="SSF51182">
    <property type="entry name" value="RmlC-like cupins"/>
    <property type="match status" value="1"/>
</dbReference>
<sequence length="167" mass="18816">MISKTLQKARTSLLKFVSITSIILLFLVTTILLPTESVFAQETNKTVIIELPNFNWKPIDGVPKGPEVTVLNGNPSEGASEMMIKLPAGYAFPRHYHSNREVLLLSKGDLTYIFDNGNKLNLRTNSYINVPRHTTHSLTCHQEACLIYVKFDQPFDMILNPLPSSDR</sequence>
<protein>
    <recommendedName>
        <fullName evidence="2">ChrR-like cupin domain-containing protein</fullName>
    </recommendedName>
</protein>
<keyword evidence="1" id="KW-0812">Transmembrane</keyword>
<keyword evidence="1" id="KW-1133">Transmembrane helix</keyword>
<gene>
    <name evidence="3" type="ORF">BC008_24855</name>
</gene>
<dbReference type="EMBL" id="LMTZ01000098">
    <property type="protein sequence ID" value="KST66206.1"/>
    <property type="molecule type" value="Genomic_DNA"/>
</dbReference>
<keyword evidence="4" id="KW-1185">Reference proteome</keyword>
<proteinExistence type="predicted"/>
<evidence type="ECO:0000313" key="3">
    <source>
        <dbReference type="EMBL" id="KST66206.1"/>
    </source>
</evidence>
<keyword evidence="1" id="KW-0472">Membrane</keyword>
<dbReference type="Proteomes" id="UP000053372">
    <property type="component" value="Unassembled WGS sequence"/>
</dbReference>
<dbReference type="OrthoDB" id="9801227at2"/>
<reference evidence="3 4" key="1">
    <citation type="journal article" date="2015" name="Genome Announc.">
        <title>Draft Genome of the Euendolithic (true boring) Cyanobacterium Mastigocoleus testarum strain BC008.</title>
        <authorList>
            <person name="Guida B.S."/>
            <person name="Garcia-Pichel F."/>
        </authorList>
    </citation>
    <scope>NUCLEOTIDE SEQUENCE [LARGE SCALE GENOMIC DNA]</scope>
    <source>
        <strain evidence="3 4">BC008</strain>
    </source>
</reference>
<organism evidence="3 4">
    <name type="scientific">Mastigocoleus testarum BC008</name>
    <dbReference type="NCBI Taxonomy" id="371196"/>
    <lineage>
        <taxon>Bacteria</taxon>
        <taxon>Bacillati</taxon>
        <taxon>Cyanobacteriota</taxon>
        <taxon>Cyanophyceae</taxon>
        <taxon>Nostocales</taxon>
        <taxon>Hapalosiphonaceae</taxon>
        <taxon>Mastigocoleus</taxon>
    </lineage>
</organism>
<dbReference type="Gene3D" id="2.60.120.10">
    <property type="entry name" value="Jelly Rolls"/>
    <property type="match status" value="1"/>
</dbReference>
<dbReference type="RefSeq" id="WP_058183827.1">
    <property type="nucleotide sequence ID" value="NZ_LMTZ01000098.1"/>
</dbReference>
<dbReference type="Pfam" id="PF12973">
    <property type="entry name" value="Cupin_7"/>
    <property type="match status" value="1"/>
</dbReference>
<evidence type="ECO:0000313" key="4">
    <source>
        <dbReference type="Proteomes" id="UP000053372"/>
    </source>
</evidence>
<accession>A0A0V7ZP42</accession>
<dbReference type="InterPro" id="IPR014710">
    <property type="entry name" value="RmlC-like_jellyroll"/>
</dbReference>
<dbReference type="InterPro" id="IPR025979">
    <property type="entry name" value="ChrR-like_cupin_dom"/>
</dbReference>
<comment type="caution">
    <text evidence="3">The sequence shown here is derived from an EMBL/GenBank/DDBJ whole genome shotgun (WGS) entry which is preliminary data.</text>
</comment>
<dbReference type="InterPro" id="IPR011051">
    <property type="entry name" value="RmlC_Cupin_sf"/>
</dbReference>
<feature type="transmembrane region" description="Helical" evidence="1">
    <location>
        <begin position="12"/>
        <end position="33"/>
    </location>
</feature>
<feature type="domain" description="ChrR-like cupin" evidence="2">
    <location>
        <begin position="46"/>
        <end position="151"/>
    </location>
</feature>
<evidence type="ECO:0000259" key="2">
    <source>
        <dbReference type="Pfam" id="PF12973"/>
    </source>
</evidence>